<dbReference type="PANTHER" id="PTHR42760">
    <property type="entry name" value="SHORT-CHAIN DEHYDROGENASES/REDUCTASES FAMILY MEMBER"/>
    <property type="match status" value="1"/>
</dbReference>
<evidence type="ECO:0000313" key="5">
    <source>
        <dbReference type="Proteomes" id="UP000294847"/>
    </source>
</evidence>
<evidence type="ECO:0000256" key="1">
    <source>
        <dbReference type="ARBA" id="ARBA00006484"/>
    </source>
</evidence>
<reference evidence="4 5" key="1">
    <citation type="journal article" date="2019" name="Mol. Biol. Evol.">
        <title>Blast fungal genomes show frequent chromosomal changes, gene gains and losses, and effector gene turnover.</title>
        <authorList>
            <person name="Gomez Luciano L.B."/>
            <person name="Jason Tsai I."/>
            <person name="Chuma I."/>
            <person name="Tosa Y."/>
            <person name="Chen Y.H."/>
            <person name="Li J.Y."/>
            <person name="Li M.Y."/>
            <person name="Jade Lu M.Y."/>
            <person name="Nakayashiki H."/>
            <person name="Li W.H."/>
        </authorList>
    </citation>
    <scope>NUCLEOTIDE SEQUENCE [LARGE SCALE GENOMIC DNA]</scope>
    <source>
        <strain evidence="4">MZ5-1-6</strain>
    </source>
</reference>
<protein>
    <submittedName>
        <fullName evidence="4">Uncharacterized protein</fullName>
    </submittedName>
</protein>
<dbReference type="FunFam" id="3.40.50.720:FF:000084">
    <property type="entry name" value="Short-chain dehydrogenase reductase"/>
    <property type="match status" value="1"/>
</dbReference>
<dbReference type="Pfam" id="PF13561">
    <property type="entry name" value="adh_short_C2"/>
    <property type="match status" value="1"/>
</dbReference>
<dbReference type="InterPro" id="IPR002347">
    <property type="entry name" value="SDR_fam"/>
</dbReference>
<dbReference type="SUPFAM" id="SSF51735">
    <property type="entry name" value="NAD(P)-binding Rossmann-fold domains"/>
    <property type="match status" value="1"/>
</dbReference>
<dbReference type="Gene3D" id="3.40.50.720">
    <property type="entry name" value="NAD(P)-binding Rossmann-like Domain"/>
    <property type="match status" value="1"/>
</dbReference>
<evidence type="ECO:0000256" key="2">
    <source>
        <dbReference type="ARBA" id="ARBA00022857"/>
    </source>
</evidence>
<dbReference type="InterPro" id="IPR036291">
    <property type="entry name" value="NAD(P)-bd_dom_sf"/>
</dbReference>
<evidence type="ECO:0000256" key="3">
    <source>
        <dbReference type="SAM" id="MobiDB-lite"/>
    </source>
</evidence>
<dbReference type="AlphaFoldDB" id="A0A4P7NQL9"/>
<dbReference type="PRINTS" id="PR00080">
    <property type="entry name" value="SDRFAMILY"/>
</dbReference>
<dbReference type="GO" id="GO:0016616">
    <property type="term" value="F:oxidoreductase activity, acting on the CH-OH group of donors, NAD or NADP as acceptor"/>
    <property type="evidence" value="ECO:0007669"/>
    <property type="project" value="TreeGrafter"/>
</dbReference>
<dbReference type="CDD" id="cd05233">
    <property type="entry name" value="SDR_c"/>
    <property type="match status" value="1"/>
</dbReference>
<evidence type="ECO:0000313" key="4">
    <source>
        <dbReference type="EMBL" id="QBZ64691.1"/>
    </source>
</evidence>
<keyword evidence="2" id="KW-0521">NADP</keyword>
<dbReference type="PRINTS" id="PR00081">
    <property type="entry name" value="GDHRDH"/>
</dbReference>
<accession>A0A4P7NQL9</accession>
<organism evidence="4 5">
    <name type="scientific">Pyricularia oryzae</name>
    <name type="common">Rice blast fungus</name>
    <name type="synonym">Magnaporthe oryzae</name>
    <dbReference type="NCBI Taxonomy" id="318829"/>
    <lineage>
        <taxon>Eukaryota</taxon>
        <taxon>Fungi</taxon>
        <taxon>Dikarya</taxon>
        <taxon>Ascomycota</taxon>
        <taxon>Pezizomycotina</taxon>
        <taxon>Sordariomycetes</taxon>
        <taxon>Sordariomycetidae</taxon>
        <taxon>Magnaporthales</taxon>
        <taxon>Pyriculariaceae</taxon>
        <taxon>Pyricularia</taxon>
    </lineage>
</organism>
<name>A0A4P7NQL9_PYROR</name>
<dbReference type="Proteomes" id="UP000294847">
    <property type="component" value="Chromosome 6"/>
</dbReference>
<feature type="compositionally biased region" description="Basic and acidic residues" evidence="3">
    <location>
        <begin position="1"/>
        <end position="15"/>
    </location>
</feature>
<dbReference type="EMBL" id="CP034209">
    <property type="protein sequence ID" value="QBZ64691.1"/>
    <property type="molecule type" value="Genomic_DNA"/>
</dbReference>
<sequence>MQSQLRRDFDLHSKPGDVLASGPETHSRANNASANELGLLEEVRITAFGALFEGYVSREASPTASDMSSNVTMFPGVALVTGAASEYERMSQEKRAQEAEFLWKCGKHCWQQSSCSHDNSHAGIGRQCALAFVAEGCSRIALIDRDEDGMSETSRLCKETARLTRPKSTVSTFIIPCDVSLEAEVAVALDYVVEEWGRIDYAVNCAGVGGTAGPSHRQAVDEFDRVTGTNCRGTWLSARGEIIRMLDQEPLKTHDGRRGNRGVIVNVASNMGLVSRPECPAYAASKAAIVSLTKSDAIDYAKENIRINCVCPGIIKTPMTADIRDGDPQVQRAPMRRMGTAQEVADVVMFLCSSKATFVHGATICVDGGYTAC</sequence>
<gene>
    <name evidence="4" type="ORF">PoMZ_06390</name>
</gene>
<feature type="region of interest" description="Disordered" evidence="3">
    <location>
        <begin position="1"/>
        <end position="30"/>
    </location>
</feature>
<comment type="similarity">
    <text evidence="1">Belongs to the short-chain dehydrogenases/reductases (SDR) family.</text>
</comment>
<proteinExistence type="inferred from homology"/>